<gene>
    <name evidence="1" type="ORF">PanWU01x14_119140</name>
</gene>
<dbReference type="Proteomes" id="UP000237105">
    <property type="component" value="Unassembled WGS sequence"/>
</dbReference>
<dbReference type="OrthoDB" id="1706056at2759"/>
<comment type="caution">
    <text evidence="1">The sequence shown here is derived from an EMBL/GenBank/DDBJ whole genome shotgun (WGS) entry which is preliminary data.</text>
</comment>
<organism evidence="1 2">
    <name type="scientific">Parasponia andersonii</name>
    <name type="common">Sponia andersonii</name>
    <dbReference type="NCBI Taxonomy" id="3476"/>
    <lineage>
        <taxon>Eukaryota</taxon>
        <taxon>Viridiplantae</taxon>
        <taxon>Streptophyta</taxon>
        <taxon>Embryophyta</taxon>
        <taxon>Tracheophyta</taxon>
        <taxon>Spermatophyta</taxon>
        <taxon>Magnoliopsida</taxon>
        <taxon>eudicotyledons</taxon>
        <taxon>Gunneridae</taxon>
        <taxon>Pentapetalae</taxon>
        <taxon>rosids</taxon>
        <taxon>fabids</taxon>
        <taxon>Rosales</taxon>
        <taxon>Cannabaceae</taxon>
        <taxon>Parasponia</taxon>
    </lineage>
</organism>
<dbReference type="AlphaFoldDB" id="A0A2P5CVZ8"/>
<proteinExistence type="predicted"/>
<reference evidence="2" key="1">
    <citation type="submission" date="2016-06" db="EMBL/GenBank/DDBJ databases">
        <title>Parallel loss of symbiosis genes in relatives of nitrogen-fixing non-legume Parasponia.</title>
        <authorList>
            <person name="Van Velzen R."/>
            <person name="Holmer R."/>
            <person name="Bu F."/>
            <person name="Rutten L."/>
            <person name="Van Zeijl A."/>
            <person name="Liu W."/>
            <person name="Santuari L."/>
            <person name="Cao Q."/>
            <person name="Sharma T."/>
            <person name="Shen D."/>
            <person name="Roswanjaya Y."/>
            <person name="Wardhani T."/>
            <person name="Kalhor M.S."/>
            <person name="Jansen J."/>
            <person name="Van den Hoogen J."/>
            <person name="Gungor B."/>
            <person name="Hartog M."/>
            <person name="Hontelez J."/>
            <person name="Verver J."/>
            <person name="Yang W.-C."/>
            <person name="Schijlen E."/>
            <person name="Repin R."/>
            <person name="Schilthuizen M."/>
            <person name="Schranz E."/>
            <person name="Heidstra R."/>
            <person name="Miyata K."/>
            <person name="Fedorova E."/>
            <person name="Kohlen W."/>
            <person name="Bisseling T."/>
            <person name="Smit S."/>
            <person name="Geurts R."/>
        </authorList>
    </citation>
    <scope>NUCLEOTIDE SEQUENCE [LARGE SCALE GENOMIC DNA]</scope>
    <source>
        <strain evidence="2">cv. WU1-14</strain>
    </source>
</reference>
<evidence type="ECO:0000313" key="2">
    <source>
        <dbReference type="Proteomes" id="UP000237105"/>
    </source>
</evidence>
<protein>
    <submittedName>
        <fullName evidence="1">Uncharacterized protein</fullName>
    </submittedName>
</protein>
<evidence type="ECO:0000313" key="1">
    <source>
        <dbReference type="EMBL" id="PON65208.1"/>
    </source>
</evidence>
<name>A0A2P5CVZ8_PARAD</name>
<keyword evidence="2" id="KW-1185">Reference proteome</keyword>
<accession>A0A2P5CVZ8</accession>
<dbReference type="EMBL" id="JXTB01000090">
    <property type="protein sequence ID" value="PON65208.1"/>
    <property type="molecule type" value="Genomic_DNA"/>
</dbReference>
<sequence length="90" mass="10113">MDEVNIKIYIDDSVSNSTVAIGILARNYKEEIIVIQMFRGPCDNSIEGAEAMFKALELIATDKRWPYIIFEGDSMNVISAFKGDFDSIIT</sequence>